<comment type="similarity">
    <text evidence="1">Belongs to the RecJ family.</text>
</comment>
<dbReference type="Gene3D" id="3.10.310.30">
    <property type="match status" value="1"/>
</dbReference>
<dbReference type="GO" id="GO:0006310">
    <property type="term" value="P:DNA recombination"/>
    <property type="evidence" value="ECO:0007669"/>
    <property type="project" value="InterPro"/>
</dbReference>
<dbReference type="PANTHER" id="PTHR30255:SF2">
    <property type="entry name" value="SINGLE-STRANDED-DNA-SPECIFIC EXONUCLEASE RECJ"/>
    <property type="match status" value="1"/>
</dbReference>
<organism evidence="10 11">
    <name type="scientific">Liquorilactobacillus capillatus DSM 19910</name>
    <dbReference type="NCBI Taxonomy" id="1423731"/>
    <lineage>
        <taxon>Bacteria</taxon>
        <taxon>Bacillati</taxon>
        <taxon>Bacillota</taxon>
        <taxon>Bacilli</taxon>
        <taxon>Lactobacillales</taxon>
        <taxon>Lactobacillaceae</taxon>
        <taxon>Liquorilactobacillus</taxon>
    </lineage>
</organism>
<evidence type="ECO:0000313" key="11">
    <source>
        <dbReference type="Proteomes" id="UP000051621"/>
    </source>
</evidence>
<keyword evidence="4" id="KW-0378">Hydrolase</keyword>
<protein>
    <recommendedName>
        <fullName evidence="2">Single-stranded-DNA-specific exonuclease RecJ</fullName>
    </recommendedName>
</protein>
<evidence type="ECO:0000259" key="6">
    <source>
        <dbReference type="Pfam" id="PF01368"/>
    </source>
</evidence>
<proteinExistence type="inferred from homology"/>
<dbReference type="Pfam" id="PF01368">
    <property type="entry name" value="DHH"/>
    <property type="match status" value="1"/>
</dbReference>
<evidence type="ECO:0000256" key="3">
    <source>
        <dbReference type="ARBA" id="ARBA00022722"/>
    </source>
</evidence>
<feature type="domain" description="RecJ OB" evidence="9">
    <location>
        <begin position="434"/>
        <end position="541"/>
    </location>
</feature>
<gene>
    <name evidence="10" type="ORF">FC81_GL000229</name>
</gene>
<dbReference type="Pfam" id="PF10141">
    <property type="entry name" value="ssDNA-exonuc_C"/>
    <property type="match status" value="1"/>
</dbReference>
<accession>A0A0R1MDT4</accession>
<evidence type="ECO:0000313" key="10">
    <source>
        <dbReference type="EMBL" id="KRL03226.1"/>
    </source>
</evidence>
<dbReference type="GO" id="GO:0006281">
    <property type="term" value="P:DNA repair"/>
    <property type="evidence" value="ECO:0007669"/>
    <property type="project" value="InterPro"/>
</dbReference>
<evidence type="ECO:0000259" key="9">
    <source>
        <dbReference type="Pfam" id="PF17768"/>
    </source>
</evidence>
<dbReference type="InterPro" id="IPR018779">
    <property type="entry name" value="RecJ_C"/>
</dbReference>
<evidence type="ECO:0000259" key="7">
    <source>
        <dbReference type="Pfam" id="PF02272"/>
    </source>
</evidence>
<dbReference type="InterPro" id="IPR041122">
    <property type="entry name" value="RecJ_OB"/>
</dbReference>
<dbReference type="EMBL" id="AZEF01000006">
    <property type="protein sequence ID" value="KRL03226.1"/>
    <property type="molecule type" value="Genomic_DNA"/>
</dbReference>
<feature type="domain" description="DHHA1" evidence="7">
    <location>
        <begin position="328"/>
        <end position="420"/>
    </location>
</feature>
<name>A0A0R1MDT4_9LACO</name>
<keyword evidence="3" id="KW-0540">Nuclease</keyword>
<dbReference type="GO" id="GO:0003676">
    <property type="term" value="F:nucleic acid binding"/>
    <property type="evidence" value="ECO:0007669"/>
    <property type="project" value="InterPro"/>
</dbReference>
<dbReference type="PATRIC" id="fig|1423731.3.peg.236"/>
<dbReference type="Gene3D" id="3.90.1640.30">
    <property type="match status" value="1"/>
</dbReference>
<dbReference type="InterPro" id="IPR038763">
    <property type="entry name" value="DHH_sf"/>
</dbReference>
<dbReference type="GO" id="GO:0008409">
    <property type="term" value="F:5'-3' exonuclease activity"/>
    <property type="evidence" value="ECO:0007669"/>
    <property type="project" value="InterPro"/>
</dbReference>
<evidence type="ECO:0000256" key="4">
    <source>
        <dbReference type="ARBA" id="ARBA00022801"/>
    </source>
</evidence>
<evidence type="ECO:0000256" key="5">
    <source>
        <dbReference type="ARBA" id="ARBA00022839"/>
    </source>
</evidence>
<dbReference type="NCBIfam" id="TIGR00644">
    <property type="entry name" value="recJ"/>
    <property type="match status" value="1"/>
</dbReference>
<feature type="domain" description="Single-stranded-DNA-specific exonuclease RecJ C-terminal" evidence="8">
    <location>
        <begin position="549"/>
        <end position="745"/>
    </location>
</feature>
<dbReference type="AlphaFoldDB" id="A0A0R1MDT4"/>
<feature type="domain" description="DDH" evidence="6">
    <location>
        <begin position="65"/>
        <end position="209"/>
    </location>
</feature>
<dbReference type="InterPro" id="IPR004610">
    <property type="entry name" value="RecJ"/>
</dbReference>
<dbReference type="STRING" id="1423731.FC81_GL000229"/>
<dbReference type="Pfam" id="PF17768">
    <property type="entry name" value="RecJ_OB"/>
    <property type="match status" value="1"/>
</dbReference>
<reference evidence="10 11" key="1">
    <citation type="journal article" date="2015" name="Genome Announc.">
        <title>Expanding the biotechnology potential of lactobacilli through comparative genomics of 213 strains and associated genera.</title>
        <authorList>
            <person name="Sun Z."/>
            <person name="Harris H.M."/>
            <person name="McCann A."/>
            <person name="Guo C."/>
            <person name="Argimon S."/>
            <person name="Zhang W."/>
            <person name="Yang X."/>
            <person name="Jeffery I.B."/>
            <person name="Cooney J.C."/>
            <person name="Kagawa T.F."/>
            <person name="Liu W."/>
            <person name="Song Y."/>
            <person name="Salvetti E."/>
            <person name="Wrobel A."/>
            <person name="Rasinkangas P."/>
            <person name="Parkhill J."/>
            <person name="Rea M.C."/>
            <person name="O'Sullivan O."/>
            <person name="Ritari J."/>
            <person name="Douillard F.P."/>
            <person name="Paul Ross R."/>
            <person name="Yang R."/>
            <person name="Briner A.E."/>
            <person name="Felis G.E."/>
            <person name="de Vos W.M."/>
            <person name="Barrangou R."/>
            <person name="Klaenhammer T.R."/>
            <person name="Caufield P.W."/>
            <person name="Cui Y."/>
            <person name="Zhang H."/>
            <person name="O'Toole P.W."/>
        </authorList>
    </citation>
    <scope>NUCLEOTIDE SEQUENCE [LARGE SCALE GENOMIC DNA]</scope>
    <source>
        <strain evidence="10 11">DSM 19910</strain>
    </source>
</reference>
<dbReference type="InterPro" id="IPR051673">
    <property type="entry name" value="SSDNA_exonuclease_RecJ"/>
</dbReference>
<dbReference type="InterPro" id="IPR001667">
    <property type="entry name" value="DDH_dom"/>
</dbReference>
<dbReference type="InterPro" id="IPR003156">
    <property type="entry name" value="DHHA1_dom"/>
</dbReference>
<keyword evidence="5 10" id="KW-0269">Exonuclease</keyword>
<dbReference type="PANTHER" id="PTHR30255">
    <property type="entry name" value="SINGLE-STRANDED-DNA-SPECIFIC EXONUCLEASE RECJ"/>
    <property type="match status" value="1"/>
</dbReference>
<keyword evidence="11" id="KW-1185">Reference proteome</keyword>
<dbReference type="SUPFAM" id="SSF64182">
    <property type="entry name" value="DHH phosphoesterases"/>
    <property type="match status" value="1"/>
</dbReference>
<dbReference type="Pfam" id="PF02272">
    <property type="entry name" value="DHHA1"/>
    <property type="match status" value="1"/>
</dbReference>
<evidence type="ECO:0000259" key="8">
    <source>
        <dbReference type="Pfam" id="PF10141"/>
    </source>
</evidence>
<evidence type="ECO:0000256" key="2">
    <source>
        <dbReference type="ARBA" id="ARBA00019841"/>
    </source>
</evidence>
<evidence type="ECO:0000256" key="1">
    <source>
        <dbReference type="ARBA" id="ARBA00005915"/>
    </source>
</evidence>
<sequence length="753" mass="83686">MTEIAQELNLKPLVIQLLINRGFETVEQIKKFLNPSDADLNDPFLMHDMQKAVEKIQAAIVAEKKIVVYGDYDADGITSTTLMYETLEQLGAEVEYYIPDRFKDGYGPNKDAYQRLIDGGAELIVTVDNGVSGIEAIQYANERHVDVIITDHHELPQKLPAAYAIVHPRYPGQDYPFGELAGVGVAFKLACALLDEVPQEMLDLVAIGTVADLVPLVSENRALVTFGLKMLQNTQRPGLIALYQVAGLTQSLINEENIGFGIAPRLNSLGRLKTGSIGVKLLTTLDEEKAQKIAQEVQQLNQKRQQLVEETTVAALTELESRRNNHLVNLVCHKGWHEGVLGIVASRLVEKTGRPSIVLSAFDNNAKGSGRSVVAFQLFDALDGHRDLMESFGGHHMACGLTVKLAKLDELQSILDQEAKKQKLDTIIKPSLKVDAKLSFNELDTELLTDLKKLAPYGNGNSKPVFAFSDYKVYGAKLIGQKKNHLKISLGIKGKKIDALAFSIGEKGNAIVADSGPLKFVGQLGQNVWQNKVRPQIIISDLLYQGLAVIDQRAKKLNQSMFTTKGTYVFFNEKLYYQVKDYLPASAGIIIGMNTPLGNLKTENLIFVDCPPSLEVFVAVLRKVPVALATLILYPYHPVYADGMPTRSDFAKTYRFVMTHPKIDIRNKLPQLAEYLAVKKELLIFMLQVFFEVGFVRMDNGLMTGCSSNQVVDLKEAPSYHSRQQLMEAEKLLITSKTDELKHWVLQHIIVEN</sequence>
<dbReference type="Proteomes" id="UP000051621">
    <property type="component" value="Unassembled WGS sequence"/>
</dbReference>
<comment type="caution">
    <text evidence="10">The sequence shown here is derived from an EMBL/GenBank/DDBJ whole genome shotgun (WGS) entry which is preliminary data.</text>
</comment>